<dbReference type="SUPFAM" id="SSF47384">
    <property type="entry name" value="Homodimeric domain of signal transducing histidine kinase"/>
    <property type="match status" value="1"/>
</dbReference>
<gene>
    <name evidence="1" type="ORF">BC343_15530</name>
</gene>
<dbReference type="EMBL" id="MBTF01000037">
    <property type="protein sequence ID" value="OOQ56953.1"/>
    <property type="molecule type" value="Genomic_DNA"/>
</dbReference>
<evidence type="ECO:0000313" key="2">
    <source>
        <dbReference type="Proteomes" id="UP000189739"/>
    </source>
</evidence>
<dbReference type="InterPro" id="IPR036097">
    <property type="entry name" value="HisK_dim/P_sf"/>
</dbReference>
<sequence>MRVARVSPEFTPVYTTMHVCKDGTPLHVEVRRRDILFNGKKARLIITTDITEQVNYTHAIKLQNKKLHQIAYEHSHVVRVPLANIIGLTMLIKQTGLTAEQAELLDYMGLSVQQLDEAVGRIVQHVETVLPE</sequence>
<organism evidence="1 2">
    <name type="scientific">Mucilaginibacter pedocola</name>
    <dbReference type="NCBI Taxonomy" id="1792845"/>
    <lineage>
        <taxon>Bacteria</taxon>
        <taxon>Pseudomonadati</taxon>
        <taxon>Bacteroidota</taxon>
        <taxon>Sphingobacteriia</taxon>
        <taxon>Sphingobacteriales</taxon>
        <taxon>Sphingobacteriaceae</taxon>
        <taxon>Mucilaginibacter</taxon>
    </lineage>
</organism>
<proteinExistence type="predicted"/>
<keyword evidence="2" id="KW-1185">Reference proteome</keyword>
<dbReference type="Proteomes" id="UP000189739">
    <property type="component" value="Unassembled WGS sequence"/>
</dbReference>
<dbReference type="STRING" id="1792845.BC343_15530"/>
<dbReference type="AlphaFoldDB" id="A0A1S9P7L1"/>
<dbReference type="Gene3D" id="1.10.287.130">
    <property type="match status" value="1"/>
</dbReference>
<evidence type="ECO:0000313" key="1">
    <source>
        <dbReference type="EMBL" id="OOQ56953.1"/>
    </source>
</evidence>
<name>A0A1S9P7L1_9SPHI</name>
<comment type="caution">
    <text evidence="1">The sequence shown here is derived from an EMBL/GenBank/DDBJ whole genome shotgun (WGS) entry which is preliminary data.</text>
</comment>
<protein>
    <submittedName>
        <fullName evidence="1">Uncharacterized protein</fullName>
    </submittedName>
</protein>
<dbReference type="RefSeq" id="WP_078350823.1">
    <property type="nucleotide sequence ID" value="NZ_MBTF01000037.1"/>
</dbReference>
<dbReference type="GO" id="GO:0000155">
    <property type="term" value="F:phosphorelay sensor kinase activity"/>
    <property type="evidence" value="ECO:0007669"/>
    <property type="project" value="InterPro"/>
</dbReference>
<accession>A0A1S9P7L1</accession>
<reference evidence="1 2" key="1">
    <citation type="submission" date="2016-07" db="EMBL/GenBank/DDBJ databases">
        <title>Genomic analysis of zinc-resistant bacterium Mucilaginibacter pedocola TBZ30.</title>
        <authorList>
            <person name="Huang J."/>
            <person name="Tang J."/>
        </authorList>
    </citation>
    <scope>NUCLEOTIDE SEQUENCE [LARGE SCALE GENOMIC DNA]</scope>
    <source>
        <strain evidence="1 2">TBZ30</strain>
    </source>
</reference>